<dbReference type="Proteomes" id="UP000553016">
    <property type="component" value="Unassembled WGS sequence"/>
</dbReference>
<reference evidence="1 2" key="1">
    <citation type="submission" date="2020-03" db="EMBL/GenBank/DDBJ databases">
        <title>Soil Listeria distribution.</title>
        <authorList>
            <person name="Liao J."/>
            <person name="Wiedmann M."/>
        </authorList>
    </citation>
    <scope>NUCLEOTIDE SEQUENCE [LARGE SCALE GENOMIC DNA]</scope>
    <source>
        <strain evidence="1 2">FSL L7-0149</strain>
    </source>
</reference>
<evidence type="ECO:0000313" key="2">
    <source>
        <dbReference type="Proteomes" id="UP000553016"/>
    </source>
</evidence>
<sequence>MTKIIAFKPNKSCPVHLSGFLVKRMEDYNFKNRYSDTTLNIDASLNQEWYKGLPSELVFVTWDRIIAFDIKKISTGDRVYLISQKFLDIIKKFDILDETWVFFKVNLVYEKNKRMAEEKYYVIQKKVSKRYRVEQVLEGTKSIIKNVDLDEVEFGYENDIYEEEKKAYKVVFNEKASDDLFLVEYDKYPPESNIYRYLYCSNAFAEELKKVELNGCQIIDTEEIGMIDPVDLKPYEENMNYLTEL</sequence>
<dbReference type="EMBL" id="JAARZA010000007">
    <property type="protein sequence ID" value="MBC2241655.1"/>
    <property type="molecule type" value="Genomic_DNA"/>
</dbReference>
<dbReference type="RefSeq" id="WP_185541528.1">
    <property type="nucleotide sequence ID" value="NZ_JAARYB010000007.1"/>
</dbReference>
<evidence type="ECO:0008006" key="3">
    <source>
        <dbReference type="Google" id="ProtNLM"/>
    </source>
</evidence>
<gene>
    <name evidence="1" type="ORF">HCB35_14335</name>
</gene>
<accession>A0A842F2R1</accession>
<comment type="caution">
    <text evidence="1">The sequence shown here is derived from an EMBL/GenBank/DDBJ whole genome shotgun (WGS) entry which is preliminary data.</text>
</comment>
<protein>
    <recommendedName>
        <fullName evidence="3">Immunity protein 43 domain-containing protein</fullName>
    </recommendedName>
</protein>
<organism evidence="1 2">
    <name type="scientific">Listeria booriae</name>
    <dbReference type="NCBI Taxonomy" id="1552123"/>
    <lineage>
        <taxon>Bacteria</taxon>
        <taxon>Bacillati</taxon>
        <taxon>Bacillota</taxon>
        <taxon>Bacilli</taxon>
        <taxon>Bacillales</taxon>
        <taxon>Listeriaceae</taxon>
        <taxon>Listeria</taxon>
    </lineage>
</organism>
<proteinExistence type="predicted"/>
<evidence type="ECO:0000313" key="1">
    <source>
        <dbReference type="EMBL" id="MBC2241655.1"/>
    </source>
</evidence>
<name>A0A842F2R1_9LIST</name>
<dbReference type="AlphaFoldDB" id="A0A842F2R1"/>